<dbReference type="OrthoDB" id="6890419at2"/>
<feature type="transmembrane region" description="Helical" evidence="1">
    <location>
        <begin position="46"/>
        <end position="64"/>
    </location>
</feature>
<organism evidence="2 3">
    <name type="scientific">Pseudomonas fluorescens</name>
    <dbReference type="NCBI Taxonomy" id="294"/>
    <lineage>
        <taxon>Bacteria</taxon>
        <taxon>Pseudomonadati</taxon>
        <taxon>Pseudomonadota</taxon>
        <taxon>Gammaproteobacteria</taxon>
        <taxon>Pseudomonadales</taxon>
        <taxon>Pseudomonadaceae</taxon>
        <taxon>Pseudomonas</taxon>
    </lineage>
</organism>
<feature type="transmembrane region" description="Helical" evidence="1">
    <location>
        <begin position="84"/>
        <end position="102"/>
    </location>
</feature>
<gene>
    <name evidence="2" type="ORF">BK670_13800</name>
</gene>
<evidence type="ECO:0000313" key="2">
    <source>
        <dbReference type="EMBL" id="RON81245.1"/>
    </source>
</evidence>
<dbReference type="RefSeq" id="WP_123450533.1">
    <property type="nucleotide sequence ID" value="NZ_MOBX01000013.1"/>
</dbReference>
<protein>
    <recommendedName>
        <fullName evidence="4">Transmembrane protein</fullName>
    </recommendedName>
</protein>
<feature type="transmembrane region" description="Helical" evidence="1">
    <location>
        <begin position="114"/>
        <end position="131"/>
    </location>
</feature>
<proteinExistence type="predicted"/>
<name>A0A423MD98_PSEFL</name>
<keyword evidence="1" id="KW-0812">Transmembrane</keyword>
<feature type="transmembrane region" description="Helical" evidence="1">
    <location>
        <begin position="12"/>
        <end position="34"/>
    </location>
</feature>
<evidence type="ECO:0000256" key="1">
    <source>
        <dbReference type="SAM" id="Phobius"/>
    </source>
</evidence>
<sequence>MKLSIRFLCQVVLLFFLTVAFGFIFTLVLINFLSQILPLEGLVREFTEGFMLLVYLYVSFFYCFPDQVAELRGRYAGSRRYPAWVRHFIAGSCALIFEEVAYYFISDTWSLSEVLYRLLSFSVFFAFYGYFMSGKEFKGGR</sequence>
<evidence type="ECO:0008006" key="4">
    <source>
        <dbReference type="Google" id="ProtNLM"/>
    </source>
</evidence>
<keyword evidence="1" id="KW-1133">Transmembrane helix</keyword>
<dbReference type="AlphaFoldDB" id="A0A423MD98"/>
<dbReference type="EMBL" id="MOBX01000013">
    <property type="protein sequence ID" value="RON81245.1"/>
    <property type="molecule type" value="Genomic_DNA"/>
</dbReference>
<dbReference type="Proteomes" id="UP000285378">
    <property type="component" value="Unassembled WGS sequence"/>
</dbReference>
<evidence type="ECO:0000313" key="3">
    <source>
        <dbReference type="Proteomes" id="UP000285378"/>
    </source>
</evidence>
<comment type="caution">
    <text evidence="2">The sequence shown here is derived from an EMBL/GenBank/DDBJ whole genome shotgun (WGS) entry which is preliminary data.</text>
</comment>
<keyword evidence="1" id="KW-0472">Membrane</keyword>
<reference evidence="2 3" key="1">
    <citation type="submission" date="2016-10" db="EMBL/GenBank/DDBJ databases">
        <title>Comparative genome analysis of multiple Pseudomonas spp. focuses on biocontrol and plant growth promoting traits.</title>
        <authorList>
            <person name="Tao X.-Y."/>
            <person name="Taylor C.G."/>
        </authorList>
    </citation>
    <scope>NUCLEOTIDE SEQUENCE [LARGE SCALE GENOMIC DNA]</scope>
    <source>
        <strain evidence="2 3">28B5</strain>
    </source>
</reference>
<accession>A0A423MD98</accession>